<dbReference type="Pfam" id="PF01145">
    <property type="entry name" value="Band_7"/>
    <property type="match status" value="1"/>
</dbReference>
<dbReference type="PANTHER" id="PTHR13806">
    <property type="entry name" value="FLOTILLIN-RELATED"/>
    <property type="match status" value="1"/>
</dbReference>
<comment type="caution">
    <text evidence="6">The sequence shown here is derived from an EMBL/GenBank/DDBJ whole genome shotgun (WGS) entry which is preliminary data.</text>
</comment>
<evidence type="ECO:0000256" key="2">
    <source>
        <dbReference type="ARBA" id="ARBA00007161"/>
    </source>
</evidence>
<dbReference type="PANTHER" id="PTHR13806:SF46">
    <property type="entry name" value="FLOTILLIN-1-RELATED"/>
    <property type="match status" value="1"/>
</dbReference>
<feature type="domain" description="Band 7" evidence="5">
    <location>
        <begin position="2"/>
        <end position="183"/>
    </location>
</feature>
<dbReference type="GO" id="GO:0002020">
    <property type="term" value="F:protease binding"/>
    <property type="evidence" value="ECO:0007669"/>
    <property type="project" value="TreeGrafter"/>
</dbReference>
<comment type="similarity">
    <text evidence="2 4">Belongs to the band 7/mec-2 family. Flotillin subfamily.</text>
</comment>
<reference evidence="6 7" key="1">
    <citation type="journal article" date="2023" name="Nat. Commun.">
        <title>Origin of minicircular mitochondrial genomes in red algae.</title>
        <authorList>
            <person name="Lee Y."/>
            <person name="Cho C.H."/>
            <person name="Lee Y.M."/>
            <person name="Park S.I."/>
            <person name="Yang J.H."/>
            <person name="West J.A."/>
            <person name="Bhattacharya D."/>
            <person name="Yoon H.S."/>
        </authorList>
    </citation>
    <scope>NUCLEOTIDE SEQUENCE [LARGE SCALE GENOMIC DNA]</scope>
    <source>
        <strain evidence="6 7">CCMP1338</strain>
        <tissue evidence="6">Whole cell</tissue>
    </source>
</reference>
<dbReference type="SUPFAM" id="SSF117892">
    <property type="entry name" value="Band 7/SPFH domain"/>
    <property type="match status" value="1"/>
</dbReference>
<dbReference type="InterPro" id="IPR031905">
    <property type="entry name" value="Flotillin_C"/>
</dbReference>
<dbReference type="GO" id="GO:0072659">
    <property type="term" value="P:protein localization to plasma membrane"/>
    <property type="evidence" value="ECO:0007669"/>
    <property type="project" value="TreeGrafter"/>
</dbReference>
<gene>
    <name evidence="6" type="ORF">NDN08_007105</name>
</gene>
<dbReference type="Pfam" id="PF15975">
    <property type="entry name" value="Flot"/>
    <property type="match status" value="1"/>
</dbReference>
<dbReference type="Proteomes" id="UP001157974">
    <property type="component" value="Unassembled WGS sequence"/>
</dbReference>
<evidence type="ECO:0000256" key="4">
    <source>
        <dbReference type="RuleBase" id="RU366054"/>
    </source>
</evidence>
<proteinExistence type="inferred from homology"/>
<keyword evidence="7" id="KW-1185">Reference proteome</keyword>
<protein>
    <recommendedName>
        <fullName evidence="5">Band 7 domain-containing protein</fullName>
    </recommendedName>
</protein>
<evidence type="ECO:0000256" key="1">
    <source>
        <dbReference type="ARBA" id="ARBA00004370"/>
    </source>
</evidence>
<evidence type="ECO:0000259" key="5">
    <source>
        <dbReference type="SMART" id="SM00244"/>
    </source>
</evidence>
<dbReference type="AlphaFoldDB" id="A0AAV8UKT5"/>
<dbReference type="EMBL" id="JAMWBK010000011">
    <property type="protein sequence ID" value="KAJ8901256.1"/>
    <property type="molecule type" value="Genomic_DNA"/>
</dbReference>
<dbReference type="Gene3D" id="3.30.479.30">
    <property type="entry name" value="Band 7 domain"/>
    <property type="match status" value="1"/>
</dbReference>
<dbReference type="GO" id="GO:0005886">
    <property type="term" value="C:plasma membrane"/>
    <property type="evidence" value="ECO:0007669"/>
    <property type="project" value="TreeGrafter"/>
</dbReference>
<sequence length="474" mass="51746">MGLLRVVGPNKAMVISGRTGRRGQKDARILVGGRAVVWPLLERCDLLSLELRTIQVESNQSMTVKGVSVNIIGVCQVKVSGYSEVDGSLVRDENAIRLAAQHFLGATDDEIDNSIRQTMEGHQRAILGSLSVEEVYRDRRAFSESVKRVATTDMRNMGLEIVSYTISHIRDSEGYLEALGVMQTQVVKREAQVAKAKNTAEAAKLSADYDLQATVEIDKAEKRKAESRRSVSLTQAAMKKEVGTAEEVALRARELEKEVLLQEIVANKTKQATKEAEEHVKVVELEAKQERIRMENLALAEGNALLLKREKDAAALRVYAEAEADRILATGRAEAEALRKRYEVELEMLRGKAEAYRQFGEAAIAVQAIEALPNIAEAIANPLSQTEKMVFIGGGDGNASSSFMKDISKGISTVTETVNAMTGVNINKILQNYANTMDQSNTGGVQKAIMDVAQKNPESAVTDLSGSADIEPLD</sequence>
<keyword evidence="3" id="KW-0472">Membrane</keyword>
<accession>A0AAV8UKT5</accession>
<evidence type="ECO:0000313" key="6">
    <source>
        <dbReference type="EMBL" id="KAJ8901256.1"/>
    </source>
</evidence>
<organism evidence="6 7">
    <name type="scientific">Rhodosorus marinus</name>
    <dbReference type="NCBI Taxonomy" id="101924"/>
    <lineage>
        <taxon>Eukaryota</taxon>
        <taxon>Rhodophyta</taxon>
        <taxon>Stylonematophyceae</taxon>
        <taxon>Stylonematales</taxon>
        <taxon>Stylonemataceae</taxon>
        <taxon>Rhodosorus</taxon>
    </lineage>
</organism>
<dbReference type="InterPro" id="IPR001107">
    <property type="entry name" value="Band_7"/>
</dbReference>
<dbReference type="CDD" id="cd03399">
    <property type="entry name" value="SPFH_flotillin"/>
    <property type="match status" value="1"/>
</dbReference>
<evidence type="ECO:0000256" key="3">
    <source>
        <dbReference type="ARBA" id="ARBA00023136"/>
    </source>
</evidence>
<dbReference type="InterPro" id="IPR027705">
    <property type="entry name" value="Flotillin_fam"/>
</dbReference>
<dbReference type="InterPro" id="IPR036013">
    <property type="entry name" value="Band_7/SPFH_dom_sf"/>
</dbReference>
<evidence type="ECO:0000313" key="7">
    <source>
        <dbReference type="Proteomes" id="UP001157974"/>
    </source>
</evidence>
<dbReference type="SMART" id="SM00244">
    <property type="entry name" value="PHB"/>
    <property type="match status" value="1"/>
</dbReference>
<name>A0AAV8UKT5_9RHOD</name>
<comment type="subcellular location">
    <subcellularLocation>
        <location evidence="1">Membrane</location>
    </subcellularLocation>
</comment>